<sequence>MSASDKFENAAEDLAGKAKEATGKVTDNEELEAEGRADQAKADLKKAGENVKDAVSE</sequence>
<keyword evidence="5" id="KW-1185">Reference proteome</keyword>
<feature type="compositionally biased region" description="Basic and acidic residues" evidence="2">
    <location>
        <begin position="1"/>
        <end position="22"/>
    </location>
</feature>
<evidence type="ECO:0000256" key="1">
    <source>
        <dbReference type="ARBA" id="ARBA00009129"/>
    </source>
</evidence>
<evidence type="ECO:0000259" key="3">
    <source>
        <dbReference type="Pfam" id="PF05532"/>
    </source>
</evidence>
<dbReference type="RefSeq" id="WP_100389158.1">
    <property type="nucleotide sequence ID" value="NZ_BMZU01000001.1"/>
</dbReference>
<dbReference type="Proteomes" id="UP000231742">
    <property type="component" value="Unassembled WGS sequence"/>
</dbReference>
<accession>A0A2M9DAG0</accession>
<dbReference type="AlphaFoldDB" id="A0A2M9DAG0"/>
<dbReference type="InterPro" id="IPR036629">
    <property type="entry name" value="YjbJ_sf"/>
</dbReference>
<feature type="region of interest" description="Disordered" evidence="2">
    <location>
        <begin position="1"/>
        <end position="57"/>
    </location>
</feature>
<evidence type="ECO:0000313" key="5">
    <source>
        <dbReference type="Proteomes" id="UP000231742"/>
    </source>
</evidence>
<evidence type="ECO:0000313" key="4">
    <source>
        <dbReference type="EMBL" id="PJJ82578.1"/>
    </source>
</evidence>
<feature type="compositionally biased region" description="Basic and acidic residues" evidence="2">
    <location>
        <begin position="33"/>
        <end position="57"/>
    </location>
</feature>
<dbReference type="EMBL" id="PGFH01000001">
    <property type="protein sequence ID" value="PJJ82578.1"/>
    <property type="molecule type" value="Genomic_DNA"/>
</dbReference>
<dbReference type="OrthoDB" id="2143260at2"/>
<gene>
    <name evidence="4" type="ORF">CLV85_1780</name>
</gene>
<protein>
    <submittedName>
        <fullName evidence="4">CsbD-like protein</fullName>
    </submittedName>
</protein>
<dbReference type="Gene3D" id="1.10.1470.10">
    <property type="entry name" value="YjbJ"/>
    <property type="match status" value="1"/>
</dbReference>
<proteinExistence type="inferred from homology"/>
<organism evidence="4 5">
    <name type="scientific">Salinibacterium amurskyense</name>
    <dbReference type="NCBI Taxonomy" id="205941"/>
    <lineage>
        <taxon>Bacteria</taxon>
        <taxon>Bacillati</taxon>
        <taxon>Actinomycetota</taxon>
        <taxon>Actinomycetes</taxon>
        <taxon>Micrococcales</taxon>
        <taxon>Microbacteriaceae</taxon>
        <taxon>Salinibacterium</taxon>
    </lineage>
</organism>
<dbReference type="Pfam" id="PF05532">
    <property type="entry name" value="CsbD"/>
    <property type="match status" value="1"/>
</dbReference>
<dbReference type="SUPFAM" id="SSF69047">
    <property type="entry name" value="Hypothetical protein YjbJ"/>
    <property type="match status" value="1"/>
</dbReference>
<dbReference type="InterPro" id="IPR008462">
    <property type="entry name" value="CsbD"/>
</dbReference>
<reference evidence="4 5" key="1">
    <citation type="submission" date="2017-11" db="EMBL/GenBank/DDBJ databases">
        <title>Genomic Encyclopedia of Archaeal and Bacterial Type Strains, Phase II (KMG-II): From Individual Species to Whole Genera.</title>
        <authorList>
            <person name="Goeker M."/>
        </authorList>
    </citation>
    <scope>NUCLEOTIDE SEQUENCE [LARGE SCALE GENOMIC DNA]</scope>
    <source>
        <strain evidence="4 5">DSM 16400</strain>
    </source>
</reference>
<feature type="domain" description="CsbD-like" evidence="3">
    <location>
        <begin position="5"/>
        <end position="56"/>
    </location>
</feature>
<comment type="caution">
    <text evidence="4">The sequence shown here is derived from an EMBL/GenBank/DDBJ whole genome shotgun (WGS) entry which is preliminary data.</text>
</comment>
<evidence type="ECO:0000256" key="2">
    <source>
        <dbReference type="SAM" id="MobiDB-lite"/>
    </source>
</evidence>
<comment type="similarity">
    <text evidence="1">Belongs to the UPF0337 (CsbD) family.</text>
</comment>
<name>A0A2M9DAG0_9MICO</name>